<dbReference type="AlphaFoldDB" id="A0A1C3H553"/>
<dbReference type="PROSITE" id="PS00196">
    <property type="entry name" value="COPPER_BLUE"/>
    <property type="match status" value="1"/>
</dbReference>
<keyword evidence="5" id="KW-0574">Periplasm</keyword>
<dbReference type="Proteomes" id="UP000190837">
    <property type="component" value="Unassembled WGS sequence"/>
</dbReference>
<evidence type="ECO:0000313" key="7">
    <source>
        <dbReference type="EMBL" id="SAM66500.1"/>
    </source>
</evidence>
<dbReference type="RefSeq" id="WP_079541084.1">
    <property type="nucleotide sequence ID" value="NZ_CAUPBE010000034.1"/>
</dbReference>
<dbReference type="SUPFAM" id="SSF49503">
    <property type="entry name" value="Cupredoxins"/>
    <property type="match status" value="1"/>
</dbReference>
<evidence type="ECO:0000256" key="4">
    <source>
        <dbReference type="ARBA" id="ARBA00023008"/>
    </source>
</evidence>
<keyword evidence="4 5" id="KW-0186">Copper</keyword>
<dbReference type="PANTHER" id="PTHR38439:SF2">
    <property type="entry name" value="OUTER MEMBRANE PROTEIN H.8"/>
    <property type="match status" value="1"/>
</dbReference>
<dbReference type="InterPro" id="IPR028871">
    <property type="entry name" value="BlueCu_1_BS"/>
</dbReference>
<dbReference type="GO" id="GO:0042597">
    <property type="term" value="C:periplasmic space"/>
    <property type="evidence" value="ECO:0007669"/>
    <property type="project" value="UniProtKB-SubCell"/>
</dbReference>
<accession>A0A1C3H553</accession>
<name>A0A1C3H553_9GAMM</name>
<protein>
    <recommendedName>
        <fullName evidence="5">Azurin</fullName>
    </recommendedName>
</protein>
<comment type="function">
    <text evidence="5">Transfers electrons from cytochrome c551 to cytochrome oxidase.</text>
</comment>
<evidence type="ECO:0000256" key="1">
    <source>
        <dbReference type="ARBA" id="ARBA00022448"/>
    </source>
</evidence>
<reference evidence="8" key="1">
    <citation type="submission" date="2016-04" db="EMBL/GenBank/DDBJ databases">
        <authorList>
            <person name="Tagini F."/>
        </authorList>
    </citation>
    <scope>NUCLEOTIDE SEQUENCE [LARGE SCALE GENOMIC DNA]</scope>
    <source>
        <strain evidence="8">CHUV0807</strain>
    </source>
</reference>
<proteinExistence type="predicted"/>
<gene>
    <name evidence="7" type="ORF">CHUV0807_1634</name>
</gene>
<keyword evidence="3 5" id="KW-0249">Electron transport</keyword>
<comment type="subcellular location">
    <subcellularLocation>
        <location evidence="5">Periplasm</location>
    </subcellularLocation>
</comment>
<feature type="chain" id="PRO_5008449199" description="Azurin" evidence="5">
    <location>
        <begin position="20"/>
        <end position="162"/>
    </location>
</feature>
<sequence>MKKLMIPAIAALMSVAVFAEDAAKPADTAAAPADGACKAVAKGDDAMKFDIKEIKINKASCPEFTVEIDHVGKLPAAAMGHNVVIAKTADVDAVAKEGAGAAATNYVKDGDARVIAHTKVVGGGEKNSVTFKTDVLEAGGDYDFFCSFPGHYAVMRGKVVVE</sequence>
<dbReference type="GO" id="GO:0009055">
    <property type="term" value="F:electron transfer activity"/>
    <property type="evidence" value="ECO:0007669"/>
    <property type="project" value="InterPro"/>
</dbReference>
<dbReference type="PANTHER" id="PTHR38439">
    <property type="entry name" value="AURACYANIN-B"/>
    <property type="match status" value="1"/>
</dbReference>
<dbReference type="InterPro" id="IPR000923">
    <property type="entry name" value="BlueCu_1"/>
</dbReference>
<evidence type="ECO:0000256" key="2">
    <source>
        <dbReference type="ARBA" id="ARBA00022723"/>
    </source>
</evidence>
<dbReference type="InterPro" id="IPR050845">
    <property type="entry name" value="Cu-binding_ET"/>
</dbReference>
<evidence type="ECO:0000256" key="5">
    <source>
        <dbReference type="RuleBase" id="RU363017"/>
    </source>
</evidence>
<dbReference type="CDD" id="cd13922">
    <property type="entry name" value="Azurin"/>
    <property type="match status" value="1"/>
</dbReference>
<feature type="domain" description="Blue (type 1) copper" evidence="6">
    <location>
        <begin position="37"/>
        <end position="162"/>
    </location>
</feature>
<dbReference type="GO" id="GO:0005507">
    <property type="term" value="F:copper ion binding"/>
    <property type="evidence" value="ECO:0007669"/>
    <property type="project" value="UniProtKB-UniRule"/>
</dbReference>
<dbReference type="Gene3D" id="2.60.40.420">
    <property type="entry name" value="Cupredoxins - blue copper proteins"/>
    <property type="match status" value="1"/>
</dbReference>
<evidence type="ECO:0000256" key="3">
    <source>
        <dbReference type="ARBA" id="ARBA00022982"/>
    </source>
</evidence>
<evidence type="ECO:0000313" key="8">
    <source>
        <dbReference type="Proteomes" id="UP000190837"/>
    </source>
</evidence>
<keyword evidence="5" id="KW-0732">Signal</keyword>
<dbReference type="Pfam" id="PF00127">
    <property type="entry name" value="Copper-bind"/>
    <property type="match status" value="1"/>
</dbReference>
<dbReference type="InterPro" id="IPR014068">
    <property type="entry name" value="Azurin"/>
</dbReference>
<keyword evidence="2 5" id="KW-0479">Metal-binding</keyword>
<evidence type="ECO:0000259" key="6">
    <source>
        <dbReference type="Pfam" id="PF00127"/>
    </source>
</evidence>
<dbReference type="NCBIfam" id="TIGR02695">
    <property type="entry name" value="azurin"/>
    <property type="match status" value="1"/>
</dbReference>
<organism evidence="7 8">
    <name type="scientific">Cardiobacterium hominis</name>
    <dbReference type="NCBI Taxonomy" id="2718"/>
    <lineage>
        <taxon>Bacteria</taxon>
        <taxon>Pseudomonadati</taxon>
        <taxon>Pseudomonadota</taxon>
        <taxon>Gammaproteobacteria</taxon>
        <taxon>Cardiobacteriales</taxon>
        <taxon>Cardiobacteriaceae</taxon>
        <taxon>Cardiobacterium</taxon>
    </lineage>
</organism>
<dbReference type="EMBL" id="FKLO01000054">
    <property type="protein sequence ID" value="SAM66500.1"/>
    <property type="molecule type" value="Genomic_DNA"/>
</dbReference>
<dbReference type="InterPro" id="IPR008972">
    <property type="entry name" value="Cupredoxin"/>
</dbReference>
<keyword evidence="1 5" id="KW-0813">Transport</keyword>
<feature type="signal peptide" evidence="5">
    <location>
        <begin position="1"/>
        <end position="19"/>
    </location>
</feature>